<keyword evidence="1" id="KW-0812">Transmembrane</keyword>
<sequence>MIASARFKAVAMTTGPVAMTTGPVAMTTGPGHTTPPTRSVWKERRENATSRSVTFEESKMEITTGAVTRSFPYRTTQHRKRHAMHTVKTVPWTDLERGPAPNVAKKESVRDNAEYHVAMPQHVAKNNKNNNNNANHFVKRTTREPHNIQTTDDPSRNSTFLTSRFARLTSGGKSSIVCPEFCCFVNVSCHYTYDIHLKPRCGCADSGVSANDTSTCSVPDNSDMSWMPVMKRPPWVQGTCMGSVTKRGSDNTTGIKLHCHIDQVEDFTYTVVHWNVSTPEGALPYRPCIMFVYVNNTEPPHYKKTTVDIVIQYFGFGLIFLFIGVIMSSCKNIKA</sequence>
<protein>
    <submittedName>
        <fullName evidence="2">Hypp5780 protein</fullName>
    </submittedName>
</protein>
<evidence type="ECO:0000256" key="1">
    <source>
        <dbReference type="SAM" id="Phobius"/>
    </source>
</evidence>
<name>A0A8J9YSF6_BRALA</name>
<organism evidence="2 3">
    <name type="scientific">Branchiostoma lanceolatum</name>
    <name type="common">Common lancelet</name>
    <name type="synonym">Amphioxus lanceolatum</name>
    <dbReference type="NCBI Taxonomy" id="7740"/>
    <lineage>
        <taxon>Eukaryota</taxon>
        <taxon>Metazoa</taxon>
        <taxon>Chordata</taxon>
        <taxon>Cephalochordata</taxon>
        <taxon>Leptocardii</taxon>
        <taxon>Amphioxiformes</taxon>
        <taxon>Branchiostomatidae</taxon>
        <taxon>Branchiostoma</taxon>
    </lineage>
</organism>
<dbReference type="AlphaFoldDB" id="A0A8J9YSF6"/>
<accession>A0A8J9YSF6</accession>
<dbReference type="OrthoDB" id="9991462at2759"/>
<keyword evidence="1" id="KW-1133">Transmembrane helix</keyword>
<feature type="transmembrane region" description="Helical" evidence="1">
    <location>
        <begin position="310"/>
        <end position="330"/>
    </location>
</feature>
<dbReference type="Proteomes" id="UP000838412">
    <property type="component" value="Chromosome 11"/>
</dbReference>
<dbReference type="EMBL" id="OV696696">
    <property type="protein sequence ID" value="CAH1239272.1"/>
    <property type="molecule type" value="Genomic_DNA"/>
</dbReference>
<proteinExistence type="predicted"/>
<keyword evidence="1" id="KW-0472">Membrane</keyword>
<keyword evidence="3" id="KW-1185">Reference proteome</keyword>
<reference evidence="2" key="1">
    <citation type="submission" date="2022-01" db="EMBL/GenBank/DDBJ databases">
        <authorList>
            <person name="Braso-Vives M."/>
        </authorList>
    </citation>
    <scope>NUCLEOTIDE SEQUENCE</scope>
</reference>
<gene>
    <name evidence="2" type="primary">Hypp5780</name>
    <name evidence="2" type="ORF">BLAG_LOCUS3622</name>
</gene>
<evidence type="ECO:0000313" key="2">
    <source>
        <dbReference type="EMBL" id="CAH1239272.1"/>
    </source>
</evidence>
<evidence type="ECO:0000313" key="3">
    <source>
        <dbReference type="Proteomes" id="UP000838412"/>
    </source>
</evidence>